<feature type="domain" description="SET" evidence="5">
    <location>
        <begin position="48"/>
        <end position="267"/>
    </location>
</feature>
<evidence type="ECO:0000313" key="7">
    <source>
        <dbReference type="Proteomes" id="UP001159364"/>
    </source>
</evidence>
<dbReference type="InterPro" id="IPR015353">
    <property type="entry name" value="Rubisco_LSMT_subst-bd"/>
</dbReference>
<keyword evidence="7" id="KW-1185">Reference proteome</keyword>
<keyword evidence="2" id="KW-0808">Transferase</keyword>
<evidence type="ECO:0000313" key="6">
    <source>
        <dbReference type="EMBL" id="KAJ8770256.1"/>
    </source>
</evidence>
<evidence type="ECO:0000256" key="2">
    <source>
        <dbReference type="ARBA" id="ARBA00022679"/>
    </source>
</evidence>
<feature type="signal peptide" evidence="4">
    <location>
        <begin position="1"/>
        <end position="21"/>
    </location>
</feature>
<feature type="chain" id="PRO_5043518838" description="SET domain-containing protein" evidence="4">
    <location>
        <begin position="22"/>
        <end position="462"/>
    </location>
</feature>
<dbReference type="InterPro" id="IPR001214">
    <property type="entry name" value="SET_dom"/>
</dbReference>
<dbReference type="FunFam" id="3.90.1410.10:FF:000009">
    <property type="entry name" value="Histone-lysine N-methyltransferase setd3"/>
    <property type="match status" value="1"/>
</dbReference>
<dbReference type="GO" id="GO:0032259">
    <property type="term" value="P:methylation"/>
    <property type="evidence" value="ECO:0007669"/>
    <property type="project" value="UniProtKB-KW"/>
</dbReference>
<keyword evidence="3" id="KW-0949">S-adenosyl-L-methionine</keyword>
<evidence type="ECO:0000256" key="3">
    <source>
        <dbReference type="ARBA" id="ARBA00022691"/>
    </source>
</evidence>
<dbReference type="Proteomes" id="UP001159364">
    <property type="component" value="Linkage Group LG03"/>
</dbReference>
<dbReference type="GO" id="GO:0016279">
    <property type="term" value="F:protein-lysine N-methyltransferase activity"/>
    <property type="evidence" value="ECO:0007669"/>
    <property type="project" value="TreeGrafter"/>
</dbReference>
<dbReference type="Pfam" id="PF09273">
    <property type="entry name" value="Rubis-subs-bind"/>
    <property type="match status" value="1"/>
</dbReference>
<dbReference type="PROSITE" id="PS50280">
    <property type="entry name" value="SET"/>
    <property type="match status" value="1"/>
</dbReference>
<sequence>MAASKMMLMASLTHCRPLTCAATATARLVPRPPDLIKWVRREGGFIHRGVKILPNGAHGLGLVACEEMSKGSLLIALPAHVPLKFGDHESHNVDGATSVLVNLANKVPEELWAMKLGLKLLQERAKIGSFWWPYINDIKNLQYAPLLSQVNKRCRFLLDFEQEVKHALHGLKSDNHPFEGQDIDASGLGWAMSAVSSRAFRLYGKKLPDGSHIDTPMMLPLIDMCNHSFNPNAQIVQEQDVKNENMLIKVVAQVPIKENDSILINYGCLSNDLFLLDYGFVVSSNPYDCIELKYDGALLDAASMAAGVTSPNFSSPLPWQQQLLTQLNLHGEAPNLKVTIGGEELVERRLLAALRVLLANDVEMVQRHDLNTLQSLAANAPLGTEIEASAFRTIIALCVIALGHFPTKIMEDESLIKCGVSASIELAIQFRIQKKSVIIDVMRELSRRLKSLLSKNTSAAQS</sequence>
<keyword evidence="4" id="KW-0732">Signal</keyword>
<dbReference type="InterPro" id="IPR050600">
    <property type="entry name" value="SETD3_SETD6_MTase"/>
</dbReference>
<dbReference type="PANTHER" id="PTHR13271">
    <property type="entry name" value="UNCHARACTERIZED PUTATIVE METHYLTRANSFERASE"/>
    <property type="match status" value="1"/>
</dbReference>
<dbReference type="InterPro" id="IPR046341">
    <property type="entry name" value="SET_dom_sf"/>
</dbReference>
<dbReference type="SUPFAM" id="SSF82199">
    <property type="entry name" value="SET domain"/>
    <property type="match status" value="1"/>
</dbReference>
<accession>A0AAV8TTH0</accession>
<dbReference type="Pfam" id="PF00856">
    <property type="entry name" value="SET"/>
    <property type="match status" value="1"/>
</dbReference>
<dbReference type="Gene3D" id="3.90.1410.10">
    <property type="entry name" value="set domain protein methyltransferase, domain 1"/>
    <property type="match status" value="1"/>
</dbReference>
<dbReference type="FunFam" id="3.90.1420.10:FF:000007">
    <property type="entry name" value="SET domain containing protein"/>
    <property type="match status" value="1"/>
</dbReference>
<dbReference type="Gene3D" id="3.90.1420.10">
    <property type="entry name" value="Rubisco LSMT, substrate-binding domain"/>
    <property type="match status" value="1"/>
</dbReference>
<evidence type="ECO:0000259" key="5">
    <source>
        <dbReference type="PROSITE" id="PS50280"/>
    </source>
</evidence>
<organism evidence="6 7">
    <name type="scientific">Erythroxylum novogranatense</name>
    <dbReference type="NCBI Taxonomy" id="1862640"/>
    <lineage>
        <taxon>Eukaryota</taxon>
        <taxon>Viridiplantae</taxon>
        <taxon>Streptophyta</taxon>
        <taxon>Embryophyta</taxon>
        <taxon>Tracheophyta</taxon>
        <taxon>Spermatophyta</taxon>
        <taxon>Magnoliopsida</taxon>
        <taxon>eudicotyledons</taxon>
        <taxon>Gunneridae</taxon>
        <taxon>Pentapetalae</taxon>
        <taxon>rosids</taxon>
        <taxon>fabids</taxon>
        <taxon>Malpighiales</taxon>
        <taxon>Erythroxylaceae</taxon>
        <taxon>Erythroxylum</taxon>
    </lineage>
</organism>
<dbReference type="PANTHER" id="PTHR13271:SF116">
    <property type="entry name" value="F21J9.27"/>
    <property type="match status" value="1"/>
</dbReference>
<gene>
    <name evidence="6" type="ORF">K2173_012698</name>
</gene>
<dbReference type="EMBL" id="JAIWQS010000003">
    <property type="protein sequence ID" value="KAJ8770256.1"/>
    <property type="molecule type" value="Genomic_DNA"/>
</dbReference>
<dbReference type="SUPFAM" id="SSF81822">
    <property type="entry name" value="RuBisCo LSMT C-terminal, substrate-binding domain"/>
    <property type="match status" value="1"/>
</dbReference>
<name>A0AAV8TTH0_9ROSI</name>
<proteinExistence type="predicted"/>
<dbReference type="CDD" id="cd10527">
    <property type="entry name" value="SET_LSMT"/>
    <property type="match status" value="1"/>
</dbReference>
<dbReference type="AlphaFoldDB" id="A0AAV8TTH0"/>
<evidence type="ECO:0000256" key="4">
    <source>
        <dbReference type="SAM" id="SignalP"/>
    </source>
</evidence>
<evidence type="ECO:0000256" key="1">
    <source>
        <dbReference type="ARBA" id="ARBA00022603"/>
    </source>
</evidence>
<reference evidence="6 7" key="1">
    <citation type="submission" date="2021-09" db="EMBL/GenBank/DDBJ databases">
        <title>Genomic insights and catalytic innovation underlie evolution of tropane alkaloids biosynthesis.</title>
        <authorList>
            <person name="Wang Y.-J."/>
            <person name="Tian T."/>
            <person name="Huang J.-P."/>
            <person name="Huang S.-X."/>
        </authorList>
    </citation>
    <scope>NUCLEOTIDE SEQUENCE [LARGE SCALE GENOMIC DNA]</scope>
    <source>
        <strain evidence="6">KIB-2018</strain>
        <tissue evidence="6">Leaf</tissue>
    </source>
</reference>
<protein>
    <recommendedName>
        <fullName evidence="5">SET domain-containing protein</fullName>
    </recommendedName>
</protein>
<dbReference type="InterPro" id="IPR036464">
    <property type="entry name" value="Rubisco_LSMT_subst-bd_sf"/>
</dbReference>
<keyword evidence="1" id="KW-0489">Methyltransferase</keyword>
<dbReference type="SMART" id="SM00317">
    <property type="entry name" value="SET"/>
    <property type="match status" value="1"/>
</dbReference>
<comment type="caution">
    <text evidence="6">The sequence shown here is derived from an EMBL/GenBank/DDBJ whole genome shotgun (WGS) entry which is preliminary data.</text>
</comment>